<evidence type="ECO:0000256" key="1">
    <source>
        <dbReference type="SAM" id="MobiDB-lite"/>
    </source>
</evidence>
<keyword evidence="3" id="KW-1185">Reference proteome</keyword>
<feature type="compositionally biased region" description="Low complexity" evidence="1">
    <location>
        <begin position="279"/>
        <end position="290"/>
    </location>
</feature>
<comment type="caution">
    <text evidence="2">The sequence shown here is derived from an EMBL/GenBank/DDBJ whole genome shotgun (WGS) entry which is preliminary data.</text>
</comment>
<gene>
    <name evidence="2" type="ORF">B0T14DRAFT_565853</name>
</gene>
<feature type="compositionally biased region" description="Acidic residues" evidence="1">
    <location>
        <begin position="503"/>
        <end position="524"/>
    </location>
</feature>
<proteinExistence type="predicted"/>
<protein>
    <submittedName>
        <fullName evidence="2">Uncharacterized protein</fullName>
    </submittedName>
</protein>
<sequence>MVYHNSRRGRDDSFGDDSDADSYDSRSDASIDAARPPPTWLGARPIFRLDREDGQKAVYEAWGFRLPADEIDGPVFPWSMGGEQADLAKMHLIWLEEFQRKHRGGWASRIIQRKPKTYEQHIDEKCKKLPSNIQEAIHNLLEERGRHSSTVYRTRTWTVAVVRARERFRFAQTELAEAKRHKLRLWKNSGPAELLDYFVVIRGSETAACADPRGFCQFADFTNPWINVDADEALRMERERTRMFDERREKIAAERRMRSPSPPSYRDWRERSPSPEPAPSRMRCRSPPSYRSRRRSRSPISEPETEVEARRYIRMTRATRTPPSVPMAPEPLYPTFNRYATPPLTRSPSPYTSRSHSRPRVPIPEFENRWMAAPPPEQPAYPRPTVSVYAPHHFGFPAADVDSDDESQYAYGTPECIACQVTPECEHYSRSRVCDRPINWHDDRATHPPCFICMAASVPPMNQFVFGPPPPPPPHPVVVCPTYASSEPPPYPPTERPGSRDGDLEEVNDATDIESDGGDLDDGETTAVADSPPPPKDGE</sequence>
<name>A0AA40BYZ5_9PEZI</name>
<organism evidence="2 3">
    <name type="scientific">Immersiella caudata</name>
    <dbReference type="NCBI Taxonomy" id="314043"/>
    <lineage>
        <taxon>Eukaryota</taxon>
        <taxon>Fungi</taxon>
        <taxon>Dikarya</taxon>
        <taxon>Ascomycota</taxon>
        <taxon>Pezizomycotina</taxon>
        <taxon>Sordariomycetes</taxon>
        <taxon>Sordariomycetidae</taxon>
        <taxon>Sordariales</taxon>
        <taxon>Lasiosphaeriaceae</taxon>
        <taxon>Immersiella</taxon>
    </lineage>
</organism>
<evidence type="ECO:0000313" key="2">
    <source>
        <dbReference type="EMBL" id="KAK0618952.1"/>
    </source>
</evidence>
<evidence type="ECO:0000313" key="3">
    <source>
        <dbReference type="Proteomes" id="UP001175000"/>
    </source>
</evidence>
<feature type="region of interest" description="Disordered" evidence="1">
    <location>
        <begin position="481"/>
        <end position="539"/>
    </location>
</feature>
<feature type="region of interest" description="Disordered" evidence="1">
    <location>
        <begin position="251"/>
        <end position="309"/>
    </location>
</feature>
<reference evidence="2" key="1">
    <citation type="submission" date="2023-06" db="EMBL/GenBank/DDBJ databases">
        <title>Genome-scale phylogeny and comparative genomics of the fungal order Sordariales.</title>
        <authorList>
            <consortium name="Lawrence Berkeley National Laboratory"/>
            <person name="Hensen N."/>
            <person name="Bonometti L."/>
            <person name="Westerberg I."/>
            <person name="Brannstrom I.O."/>
            <person name="Guillou S."/>
            <person name="Cros-Aarteil S."/>
            <person name="Calhoun S."/>
            <person name="Haridas S."/>
            <person name="Kuo A."/>
            <person name="Mondo S."/>
            <person name="Pangilinan J."/>
            <person name="Riley R."/>
            <person name="Labutti K."/>
            <person name="Andreopoulos B."/>
            <person name="Lipzen A."/>
            <person name="Chen C."/>
            <person name="Yanf M."/>
            <person name="Daum C."/>
            <person name="Ng V."/>
            <person name="Clum A."/>
            <person name="Steindorff A."/>
            <person name="Ohm R."/>
            <person name="Martin F."/>
            <person name="Silar P."/>
            <person name="Natvig D."/>
            <person name="Lalanne C."/>
            <person name="Gautier V."/>
            <person name="Ament-Velasquez S.L."/>
            <person name="Kruys A."/>
            <person name="Hutchinson M.I."/>
            <person name="Powell A.J."/>
            <person name="Barry K."/>
            <person name="Miller A.N."/>
            <person name="Grigoriev I.V."/>
            <person name="Debuchy R."/>
            <person name="Gladieux P."/>
            <person name="Thoren M.H."/>
            <person name="Johannesson H."/>
        </authorList>
    </citation>
    <scope>NUCLEOTIDE SEQUENCE</scope>
    <source>
        <strain evidence="2">CBS 606.72</strain>
    </source>
</reference>
<dbReference type="AlphaFoldDB" id="A0AA40BYZ5"/>
<dbReference type="EMBL" id="JAULSU010000004">
    <property type="protein sequence ID" value="KAK0618952.1"/>
    <property type="molecule type" value="Genomic_DNA"/>
</dbReference>
<dbReference type="Proteomes" id="UP001175000">
    <property type="component" value="Unassembled WGS sequence"/>
</dbReference>
<accession>A0AA40BYZ5</accession>
<feature type="region of interest" description="Disordered" evidence="1">
    <location>
        <begin position="1"/>
        <end position="37"/>
    </location>
</feature>